<accession>A0A139GT55</accession>
<dbReference type="EMBL" id="LFZN01000772">
    <property type="protein sequence ID" value="KXS93375.1"/>
    <property type="molecule type" value="Genomic_DNA"/>
</dbReference>
<dbReference type="STRING" id="321146.A0A139GT55"/>
<dbReference type="AlphaFoldDB" id="A0A139GT55"/>
<organism evidence="1 2">
    <name type="scientific">Pseudocercospora eumusae</name>
    <dbReference type="NCBI Taxonomy" id="321146"/>
    <lineage>
        <taxon>Eukaryota</taxon>
        <taxon>Fungi</taxon>
        <taxon>Dikarya</taxon>
        <taxon>Ascomycota</taxon>
        <taxon>Pezizomycotina</taxon>
        <taxon>Dothideomycetes</taxon>
        <taxon>Dothideomycetidae</taxon>
        <taxon>Mycosphaerellales</taxon>
        <taxon>Mycosphaerellaceae</taxon>
        <taxon>Pseudocercospora</taxon>
    </lineage>
</organism>
<comment type="caution">
    <text evidence="1">The sequence shown here is derived from an EMBL/GenBank/DDBJ whole genome shotgun (WGS) entry which is preliminary data.</text>
</comment>
<gene>
    <name evidence="1" type="ORF">AC578_2510</name>
</gene>
<reference evidence="1 2" key="1">
    <citation type="submission" date="2015-07" db="EMBL/GenBank/DDBJ databases">
        <title>Comparative genomics of the Sigatoka disease complex on banana suggests a link between parallel evolutionary changes in Pseudocercospora fijiensis and Pseudocercospora eumusae and increased virulence on the banana host.</title>
        <authorList>
            <person name="Chang T.-C."/>
            <person name="Salvucci A."/>
            <person name="Crous P.W."/>
            <person name="Stergiopoulos I."/>
        </authorList>
    </citation>
    <scope>NUCLEOTIDE SEQUENCE [LARGE SCALE GENOMIC DNA]</scope>
    <source>
        <strain evidence="1 2">CBS 114824</strain>
    </source>
</reference>
<name>A0A139GT55_9PEZI</name>
<evidence type="ECO:0000313" key="1">
    <source>
        <dbReference type="EMBL" id="KXS93375.1"/>
    </source>
</evidence>
<keyword evidence="2" id="KW-1185">Reference proteome</keyword>
<evidence type="ECO:0000313" key="2">
    <source>
        <dbReference type="Proteomes" id="UP000070133"/>
    </source>
</evidence>
<sequence>MQQFDDFIQDQSNRIDEIVNEVYATTTIVLLDGYGGFYILTTVNTTTGKKKDKTRATRVKTTVTTARIALIKVKLRGSSR</sequence>
<dbReference type="Proteomes" id="UP000070133">
    <property type="component" value="Unassembled WGS sequence"/>
</dbReference>
<protein>
    <submittedName>
        <fullName evidence="1">Uncharacterized protein</fullName>
    </submittedName>
</protein>
<proteinExistence type="predicted"/>